<evidence type="ECO:0000313" key="4">
    <source>
        <dbReference type="Proteomes" id="UP000033393"/>
    </source>
</evidence>
<comment type="caution">
    <text evidence="3">The sequence shown here is derived from an EMBL/GenBank/DDBJ whole genome shotgun (WGS) entry which is preliminary data.</text>
</comment>
<sequence length="194" mass="20987">MTGLVQAARQMTRAEVSTLLGMILSAGHRISAGHEAVAMWRASLTGYSLPECLAALVVHNEFSSVAPRPHDLISHIRRARRLVLNERVLAESTARPDPDEAARASNTHMAAIRAAMGWKRPDEHTAALTVACPVLECGAAAGMPCRRTGTARKGRPENRELRKGVHASRTELAAEQHDQAEQAADTLPRKEIPA</sequence>
<keyword evidence="4" id="KW-1185">Reference proteome</keyword>
<feature type="domain" description="DNA-binding phage zinc finger" evidence="2">
    <location>
        <begin position="120"/>
        <end position="184"/>
    </location>
</feature>
<evidence type="ECO:0000259" key="2">
    <source>
        <dbReference type="Pfam" id="PF24623"/>
    </source>
</evidence>
<feature type="region of interest" description="Disordered" evidence="1">
    <location>
        <begin position="147"/>
        <end position="194"/>
    </location>
</feature>
<proteinExistence type="predicted"/>
<dbReference type="EMBL" id="JYJG01000172">
    <property type="protein sequence ID" value="KJK46348.1"/>
    <property type="molecule type" value="Genomic_DNA"/>
</dbReference>
<dbReference type="PATRIC" id="fig|68170.10.peg.6012"/>
<feature type="compositionally biased region" description="Basic and acidic residues" evidence="1">
    <location>
        <begin position="154"/>
        <end position="180"/>
    </location>
</feature>
<evidence type="ECO:0000313" key="3">
    <source>
        <dbReference type="EMBL" id="KJK46348.1"/>
    </source>
</evidence>
<dbReference type="AlphaFoldDB" id="A0A0F0GY27"/>
<dbReference type="Proteomes" id="UP000033393">
    <property type="component" value="Unassembled WGS sequence"/>
</dbReference>
<dbReference type="RefSeq" id="WP_045313826.1">
    <property type="nucleotide sequence ID" value="NZ_JYJG01000172.1"/>
</dbReference>
<evidence type="ECO:0000256" key="1">
    <source>
        <dbReference type="SAM" id="MobiDB-lite"/>
    </source>
</evidence>
<organism evidence="3 4">
    <name type="scientific">Lentzea aerocolonigenes</name>
    <name type="common">Lechevalieria aerocolonigenes</name>
    <name type="synonym">Saccharothrix aerocolonigenes</name>
    <dbReference type="NCBI Taxonomy" id="68170"/>
    <lineage>
        <taxon>Bacteria</taxon>
        <taxon>Bacillati</taxon>
        <taxon>Actinomycetota</taxon>
        <taxon>Actinomycetes</taxon>
        <taxon>Pseudonocardiales</taxon>
        <taxon>Pseudonocardiaceae</taxon>
        <taxon>Lentzea</taxon>
    </lineage>
</organism>
<gene>
    <name evidence="3" type="ORF">UK23_23830</name>
</gene>
<reference evidence="3 4" key="1">
    <citation type="submission" date="2015-02" db="EMBL/GenBank/DDBJ databases">
        <authorList>
            <person name="Ju K.-S."/>
            <person name="Doroghazi J.R."/>
            <person name="Metcalf W."/>
        </authorList>
    </citation>
    <scope>NUCLEOTIDE SEQUENCE [LARGE SCALE GENOMIC DNA]</scope>
    <source>
        <strain evidence="3 4">NRRL B-16140</strain>
    </source>
</reference>
<dbReference type="Pfam" id="PF24623">
    <property type="entry name" value="Phage_zn_bind_8"/>
    <property type="match status" value="1"/>
</dbReference>
<name>A0A0F0GY27_LENAE</name>
<dbReference type="InterPro" id="IPR056911">
    <property type="entry name" value="Phage_Znf_bind_put"/>
</dbReference>
<accession>A0A0F0GY27</accession>
<protein>
    <recommendedName>
        <fullName evidence="2">DNA-binding phage zinc finger domain-containing protein</fullName>
    </recommendedName>
</protein>